<evidence type="ECO:0000256" key="7">
    <source>
        <dbReference type="ARBA" id="ARBA00022801"/>
    </source>
</evidence>
<dbReference type="InterPro" id="IPR030400">
    <property type="entry name" value="Sedolisin_dom"/>
</dbReference>
<keyword evidence="6 11" id="KW-0479">Metal-binding</keyword>
<evidence type="ECO:0000256" key="3">
    <source>
        <dbReference type="ARBA" id="ARBA00004239"/>
    </source>
</evidence>
<evidence type="ECO:0000256" key="2">
    <source>
        <dbReference type="ARBA" id="ARBA00002451"/>
    </source>
</evidence>
<evidence type="ECO:0000256" key="11">
    <source>
        <dbReference type="PROSITE-ProRule" id="PRU01032"/>
    </source>
</evidence>
<dbReference type="GO" id="GO:0006508">
    <property type="term" value="P:proteolysis"/>
    <property type="evidence" value="ECO:0007669"/>
    <property type="project" value="UniProtKB-KW"/>
</dbReference>
<evidence type="ECO:0000256" key="1">
    <source>
        <dbReference type="ARBA" id="ARBA00001910"/>
    </source>
</evidence>
<organism evidence="13 14">
    <name type="scientific">Pseudovirgaria hyperparasitica</name>
    <dbReference type="NCBI Taxonomy" id="470096"/>
    <lineage>
        <taxon>Eukaryota</taxon>
        <taxon>Fungi</taxon>
        <taxon>Dikarya</taxon>
        <taxon>Ascomycota</taxon>
        <taxon>Pezizomycotina</taxon>
        <taxon>Dothideomycetes</taxon>
        <taxon>Dothideomycetes incertae sedis</taxon>
        <taxon>Acrospermales</taxon>
        <taxon>Acrospermaceae</taxon>
        <taxon>Pseudovirgaria</taxon>
    </lineage>
</organism>
<dbReference type="EC" id="3.4.14.10" evidence="4"/>
<gene>
    <name evidence="13" type="ORF">EJ05DRAFT_443587</name>
</gene>
<dbReference type="Gene3D" id="3.40.50.200">
    <property type="entry name" value="Peptidase S8/S53 domain"/>
    <property type="match status" value="1"/>
</dbReference>
<comment type="cofactor">
    <cofactor evidence="11">
        <name>Ca(2+)</name>
        <dbReference type="ChEBI" id="CHEBI:29108"/>
    </cofactor>
    <text evidence="11">Binds 1 Ca(2+) ion per subunit.</text>
</comment>
<dbReference type="RefSeq" id="XP_033596884.1">
    <property type="nucleotide sequence ID" value="XM_033742095.1"/>
</dbReference>
<feature type="binding site" evidence="11">
    <location>
        <position position="549"/>
    </location>
    <ligand>
        <name>Ca(2+)</name>
        <dbReference type="ChEBI" id="CHEBI:29108"/>
    </ligand>
</feature>
<feature type="active site" description="Charge relay system" evidence="11">
    <location>
        <position position="280"/>
    </location>
</feature>
<dbReference type="CDD" id="cd04056">
    <property type="entry name" value="Peptidases_S53"/>
    <property type="match status" value="1"/>
</dbReference>
<feature type="binding site" evidence="11">
    <location>
        <position position="547"/>
    </location>
    <ligand>
        <name>Ca(2+)</name>
        <dbReference type="ChEBI" id="CHEBI:29108"/>
    </ligand>
</feature>
<dbReference type="InterPro" id="IPR023828">
    <property type="entry name" value="Peptidase_S8_Ser-AS"/>
</dbReference>
<dbReference type="PROSITE" id="PS51695">
    <property type="entry name" value="SEDOLISIN"/>
    <property type="match status" value="1"/>
</dbReference>
<evidence type="ECO:0000256" key="5">
    <source>
        <dbReference type="ARBA" id="ARBA00022670"/>
    </source>
</evidence>
<dbReference type="SUPFAM" id="SSF54897">
    <property type="entry name" value="Protease propeptides/inhibitors"/>
    <property type="match status" value="1"/>
</dbReference>
<feature type="domain" description="Peptidase S53" evidence="12">
    <location>
        <begin position="199"/>
        <end position="568"/>
    </location>
</feature>
<dbReference type="CDD" id="cd11377">
    <property type="entry name" value="Pro-peptidase_S53"/>
    <property type="match status" value="1"/>
</dbReference>
<comment type="function">
    <text evidence="2">Secreted tripeptidyl-peptidase which degrades proteins at acidic pHs and is involved in virulence.</text>
</comment>
<protein>
    <recommendedName>
        <fullName evidence="4">tripeptidyl-peptidase II</fullName>
        <ecNumber evidence="4">3.4.14.10</ecNumber>
    </recommendedName>
</protein>
<comment type="subcellular location">
    <subcellularLocation>
        <location evidence="3">Secreted</location>
        <location evidence="3">Extracellular space</location>
    </subcellularLocation>
</comment>
<evidence type="ECO:0000313" key="13">
    <source>
        <dbReference type="EMBL" id="KAF2754433.1"/>
    </source>
</evidence>
<dbReference type="GeneID" id="54483149"/>
<dbReference type="SUPFAM" id="SSF52743">
    <property type="entry name" value="Subtilisin-like"/>
    <property type="match status" value="1"/>
</dbReference>
<name>A0A6A6VW18_9PEZI</name>
<dbReference type="Pfam" id="PF09286">
    <property type="entry name" value="Pro-kuma_activ"/>
    <property type="match status" value="1"/>
</dbReference>
<sequence length="568" mass="61368">MHLLFGFITGALAAFNTAGRHVVHEEYGYPPEGWTQRSVATPEEHITLFISIRPQHQNYLDRAREISNPDSPSYARYLSSPELQAALPNLDTSAQRIEQWLSHNLIDAHRIGDKIKISTTVGKASQLLNAEFSWYQHLDSTPVIRTKSYSIPGGLQNDIDFVYPTIHFLTPKQPRSSYESSSLAKRQGVRSEDLNCSNSICPKTIADAYQINYSPPSGSSVRVGIASFLEQYGNHADLTSFLTQFGLQNHSTSYNFTETFINNGINSQEPSEAGVEAMLDLGYVMAFTSTLPITFYSTAASGNEPYLEFLDAILAEEHPPSVISISYADNEETVPLPYANKVCLKFAQLAMRGVSVLVASGDGGAMGSAGKGTCIGPNGRSRGFKPTFPSSCEWVTSVGATQGLRSPANEEPAAFSSGGFSNYFGVPDWQRDAVATYQSKLGDKHKGFYNSSGRGIPDVSAMGERYVIVAKGMKSEQAGTSASTPVVTAVVALLNDLRTRNGMPTLGFLNPLLYGKGRAGWTDVKEGSAVGCSDGDFIEGGYAALEGWDPATGLGTPMFSTLRKLLAT</sequence>
<evidence type="ECO:0000259" key="12">
    <source>
        <dbReference type="PROSITE" id="PS51695"/>
    </source>
</evidence>
<dbReference type="Pfam" id="PF00082">
    <property type="entry name" value="Peptidase_S8"/>
    <property type="match status" value="1"/>
</dbReference>
<dbReference type="GO" id="GO:0046872">
    <property type="term" value="F:metal ion binding"/>
    <property type="evidence" value="ECO:0007669"/>
    <property type="project" value="UniProtKB-UniRule"/>
</dbReference>
<keyword evidence="8 11" id="KW-0720">Serine protease</keyword>
<dbReference type="AlphaFoldDB" id="A0A6A6VW18"/>
<evidence type="ECO:0000313" key="14">
    <source>
        <dbReference type="Proteomes" id="UP000799437"/>
    </source>
</evidence>
<comment type="catalytic activity">
    <reaction evidence="1">
        <text>Release of an N-terminal tripeptide from a polypeptide.</text>
        <dbReference type="EC" id="3.4.14.10"/>
    </reaction>
</comment>
<feature type="binding site" evidence="11">
    <location>
        <position position="524"/>
    </location>
    <ligand>
        <name>Ca(2+)</name>
        <dbReference type="ChEBI" id="CHEBI:29108"/>
    </ligand>
</feature>
<feature type="binding site" evidence="11">
    <location>
        <position position="523"/>
    </location>
    <ligand>
        <name>Ca(2+)</name>
        <dbReference type="ChEBI" id="CHEBI:29108"/>
    </ligand>
</feature>
<proteinExistence type="predicted"/>
<evidence type="ECO:0000256" key="4">
    <source>
        <dbReference type="ARBA" id="ARBA00012462"/>
    </source>
</evidence>
<keyword evidence="10" id="KW-0865">Zymogen</keyword>
<evidence type="ECO:0000256" key="10">
    <source>
        <dbReference type="ARBA" id="ARBA00023145"/>
    </source>
</evidence>
<keyword evidence="14" id="KW-1185">Reference proteome</keyword>
<keyword evidence="7 11" id="KW-0378">Hydrolase</keyword>
<evidence type="ECO:0000256" key="8">
    <source>
        <dbReference type="ARBA" id="ARBA00022825"/>
    </source>
</evidence>
<reference evidence="13" key="1">
    <citation type="journal article" date="2020" name="Stud. Mycol.">
        <title>101 Dothideomycetes genomes: a test case for predicting lifestyles and emergence of pathogens.</title>
        <authorList>
            <person name="Haridas S."/>
            <person name="Albert R."/>
            <person name="Binder M."/>
            <person name="Bloem J."/>
            <person name="Labutti K."/>
            <person name="Salamov A."/>
            <person name="Andreopoulos B."/>
            <person name="Baker S."/>
            <person name="Barry K."/>
            <person name="Bills G."/>
            <person name="Bluhm B."/>
            <person name="Cannon C."/>
            <person name="Castanera R."/>
            <person name="Culley D."/>
            <person name="Daum C."/>
            <person name="Ezra D."/>
            <person name="Gonzalez J."/>
            <person name="Henrissat B."/>
            <person name="Kuo A."/>
            <person name="Liang C."/>
            <person name="Lipzen A."/>
            <person name="Lutzoni F."/>
            <person name="Magnuson J."/>
            <person name="Mondo S."/>
            <person name="Nolan M."/>
            <person name="Ohm R."/>
            <person name="Pangilinan J."/>
            <person name="Park H.-J."/>
            <person name="Ramirez L."/>
            <person name="Alfaro M."/>
            <person name="Sun H."/>
            <person name="Tritt A."/>
            <person name="Yoshinaga Y."/>
            <person name="Zwiers L.-H."/>
            <person name="Turgeon B."/>
            <person name="Goodwin S."/>
            <person name="Spatafora J."/>
            <person name="Crous P."/>
            <person name="Grigoriev I."/>
        </authorList>
    </citation>
    <scope>NUCLEOTIDE SEQUENCE</scope>
    <source>
        <strain evidence="13">CBS 121739</strain>
    </source>
</reference>
<feature type="active site" description="Charge relay system" evidence="11">
    <location>
        <position position="481"/>
    </location>
</feature>
<dbReference type="InterPro" id="IPR015366">
    <property type="entry name" value="S53_propep"/>
</dbReference>
<dbReference type="SMART" id="SM00944">
    <property type="entry name" value="Pro-kuma_activ"/>
    <property type="match status" value="1"/>
</dbReference>
<evidence type="ECO:0000256" key="6">
    <source>
        <dbReference type="ARBA" id="ARBA00022723"/>
    </source>
</evidence>
<dbReference type="PANTHER" id="PTHR14218">
    <property type="entry name" value="PROTEASE S8 TRIPEPTIDYL PEPTIDASE I CLN2"/>
    <property type="match status" value="1"/>
</dbReference>
<dbReference type="GO" id="GO:0004252">
    <property type="term" value="F:serine-type endopeptidase activity"/>
    <property type="evidence" value="ECO:0007669"/>
    <property type="project" value="UniProtKB-UniRule"/>
</dbReference>
<feature type="active site" description="Charge relay system" evidence="11">
    <location>
        <position position="276"/>
    </location>
</feature>
<dbReference type="PANTHER" id="PTHR14218:SF15">
    <property type="entry name" value="TRIPEPTIDYL-PEPTIDASE 1"/>
    <property type="match status" value="1"/>
</dbReference>
<dbReference type="EMBL" id="ML996580">
    <property type="protein sequence ID" value="KAF2754433.1"/>
    <property type="molecule type" value="Genomic_DNA"/>
</dbReference>
<dbReference type="OrthoDB" id="2919105at2759"/>
<dbReference type="PROSITE" id="PS00138">
    <property type="entry name" value="SUBTILASE_SER"/>
    <property type="match status" value="1"/>
</dbReference>
<dbReference type="GO" id="GO:0008240">
    <property type="term" value="F:tripeptidyl-peptidase activity"/>
    <property type="evidence" value="ECO:0007669"/>
    <property type="project" value="UniProtKB-EC"/>
</dbReference>
<dbReference type="GO" id="GO:0005576">
    <property type="term" value="C:extracellular region"/>
    <property type="evidence" value="ECO:0007669"/>
    <property type="project" value="UniProtKB-SubCell"/>
</dbReference>
<evidence type="ECO:0000256" key="9">
    <source>
        <dbReference type="ARBA" id="ARBA00022837"/>
    </source>
</evidence>
<dbReference type="InterPro" id="IPR036852">
    <property type="entry name" value="Peptidase_S8/S53_dom_sf"/>
</dbReference>
<dbReference type="InterPro" id="IPR050819">
    <property type="entry name" value="Tripeptidyl-peptidase_I"/>
</dbReference>
<accession>A0A6A6VW18</accession>
<dbReference type="Proteomes" id="UP000799437">
    <property type="component" value="Unassembled WGS sequence"/>
</dbReference>
<dbReference type="InterPro" id="IPR000209">
    <property type="entry name" value="Peptidase_S8/S53_dom"/>
</dbReference>
<keyword evidence="9 11" id="KW-0106">Calcium</keyword>
<keyword evidence="5 11" id="KW-0645">Protease</keyword>